<dbReference type="GO" id="GO:0006289">
    <property type="term" value="P:nucleotide-excision repair"/>
    <property type="evidence" value="ECO:0007669"/>
    <property type="project" value="InterPro"/>
</dbReference>
<protein>
    <recommendedName>
        <fullName evidence="15">UvrABC system protein A</fullName>
    </recommendedName>
    <alternativeName>
        <fullName evidence="16">Excinuclease ABC subunit A</fullName>
    </alternativeName>
</protein>
<dbReference type="SUPFAM" id="SSF52540">
    <property type="entry name" value="P-loop containing nucleoside triphosphate hydrolases"/>
    <property type="match status" value="2"/>
</dbReference>
<evidence type="ECO:0000256" key="16">
    <source>
        <dbReference type="ARBA" id="ARBA00042156"/>
    </source>
</evidence>
<evidence type="ECO:0000256" key="6">
    <source>
        <dbReference type="ARBA" id="ARBA00022763"/>
    </source>
</evidence>
<evidence type="ECO:0000256" key="4">
    <source>
        <dbReference type="ARBA" id="ARBA00022737"/>
    </source>
</evidence>
<keyword evidence="11" id="KW-0267">Excision nuclease</keyword>
<dbReference type="InterPro" id="IPR003439">
    <property type="entry name" value="ABC_transporter-like_ATP-bd"/>
</dbReference>
<evidence type="ECO:0000256" key="15">
    <source>
        <dbReference type="ARBA" id="ARBA00039316"/>
    </source>
</evidence>
<dbReference type="KEGG" id="eru:Erum3110"/>
<dbReference type="InterPro" id="IPR041552">
    <property type="entry name" value="UvrA_DNA-bd"/>
</dbReference>
<keyword evidence="4" id="KW-0677">Repeat</keyword>
<evidence type="ECO:0000256" key="13">
    <source>
        <dbReference type="ARBA" id="ARBA00023204"/>
    </source>
</evidence>
<dbReference type="GO" id="GO:0005737">
    <property type="term" value="C:cytoplasm"/>
    <property type="evidence" value="ECO:0007669"/>
    <property type="project" value="UniProtKB-SubCell"/>
</dbReference>
<keyword evidence="2" id="KW-0963">Cytoplasm</keyword>
<keyword evidence="5" id="KW-0547">Nucleotide-binding</keyword>
<dbReference type="InterPro" id="IPR027417">
    <property type="entry name" value="P-loop_NTPase"/>
</dbReference>
<gene>
    <name evidence="18" type="primary">uvrA</name>
    <name evidence="18" type="ordered locus">ERWE_CDS_03160</name>
</gene>
<dbReference type="Proteomes" id="UP000001021">
    <property type="component" value="Chromosome"/>
</dbReference>
<dbReference type="PROSITE" id="PS50893">
    <property type="entry name" value="ABC_TRANSPORTER_2"/>
    <property type="match status" value="1"/>
</dbReference>
<evidence type="ECO:0000256" key="7">
    <source>
        <dbReference type="ARBA" id="ARBA00022769"/>
    </source>
</evidence>
<keyword evidence="3" id="KW-0479">Metal-binding</keyword>
<evidence type="ECO:0000256" key="10">
    <source>
        <dbReference type="ARBA" id="ARBA00022840"/>
    </source>
</evidence>
<dbReference type="PROSITE" id="PS00211">
    <property type="entry name" value="ABC_TRANSPORTER_1"/>
    <property type="match status" value="1"/>
</dbReference>
<keyword evidence="8" id="KW-0863">Zinc-finger</keyword>
<dbReference type="GO" id="GO:0009380">
    <property type="term" value="C:excinuclease repair complex"/>
    <property type="evidence" value="ECO:0007669"/>
    <property type="project" value="InterPro"/>
</dbReference>
<dbReference type="CDD" id="cd03271">
    <property type="entry name" value="ABC_UvrA_II"/>
    <property type="match status" value="1"/>
</dbReference>
<dbReference type="Gene3D" id="3.40.50.300">
    <property type="entry name" value="P-loop containing nucleotide triphosphate hydrolases"/>
    <property type="match status" value="3"/>
</dbReference>
<dbReference type="EMBL" id="CR925678">
    <property type="protein sequence ID" value="CAI26810.1"/>
    <property type="molecule type" value="Genomic_DNA"/>
</dbReference>
<reference evidence="18 19" key="1">
    <citation type="journal article" date="2006" name="J. Bacteriol.">
        <title>Comparative genomic analysis of three strains of Ehrlichia ruminantium reveals an active process of genome size plasticity.</title>
        <authorList>
            <person name="Frutos R."/>
            <person name="Viari A."/>
            <person name="Ferraz C."/>
            <person name="Morgat A."/>
            <person name="Eychenie S."/>
            <person name="Kandassami Y."/>
            <person name="Chantal I."/>
            <person name="Bensaid A."/>
            <person name="Coissac E."/>
            <person name="Vachiery N."/>
            <person name="Demaille J."/>
            <person name="Martinez D."/>
        </authorList>
    </citation>
    <scope>NUCLEOTIDE SEQUENCE [LARGE SCALE GENOMIC DNA]</scope>
    <source>
        <strain evidence="18 19">Welgevonden</strain>
    </source>
</reference>
<evidence type="ECO:0000259" key="17">
    <source>
        <dbReference type="PROSITE" id="PS50893"/>
    </source>
</evidence>
<dbReference type="GeneID" id="33058185"/>
<keyword evidence="12" id="KW-0238">DNA-binding</keyword>
<comment type="subcellular location">
    <subcellularLocation>
        <location evidence="1">Cytoplasm</location>
    </subcellularLocation>
</comment>
<dbReference type="NCBIfam" id="TIGR00630">
    <property type="entry name" value="uvra"/>
    <property type="match status" value="1"/>
</dbReference>
<dbReference type="GO" id="GO:0005524">
    <property type="term" value="F:ATP binding"/>
    <property type="evidence" value="ECO:0007669"/>
    <property type="project" value="UniProtKB-KW"/>
</dbReference>
<dbReference type="InterPro" id="IPR017871">
    <property type="entry name" value="ABC_transporter-like_CS"/>
</dbReference>
<dbReference type="InterPro" id="IPR041102">
    <property type="entry name" value="UvrA_inter"/>
</dbReference>
<dbReference type="InterPro" id="IPR004602">
    <property type="entry name" value="UvrA"/>
</dbReference>
<keyword evidence="10" id="KW-0067">ATP-binding</keyword>
<dbReference type="HOGENOM" id="CLU_001370_0_2_5"/>
<evidence type="ECO:0000313" key="19">
    <source>
        <dbReference type="Proteomes" id="UP000001021"/>
    </source>
</evidence>
<dbReference type="Pfam" id="PF17755">
    <property type="entry name" value="UvrA_DNA-bind"/>
    <property type="match status" value="1"/>
</dbReference>
<evidence type="ECO:0000313" key="18">
    <source>
        <dbReference type="EMBL" id="CAI26810.1"/>
    </source>
</evidence>
<keyword evidence="9" id="KW-0862">Zinc</keyword>
<sequence length="959" mass="107212">MANFISIRNAKEHNLRNICIDIPKNKLIVITGVSGSGKSSLAFDTIYAEGQRRYVENLSSYARQFLDSCTKPDVESITGLSPAIALTQRPLSKNSRSTVSTATEIYDYLRLMYSKIGIPHSPSTGLPITKQSTHQIIDQVLKLPLGTEILILGALIRNKKGEHQKEILEIKKQNYQYLKINGTIHDINNIPKLDRNKKHNICVIIEKAILSESSLNSIADSITTALKIGNGIIHVEILNLPESYNNQKYHQNQILTFSENFSCPETDFNIEEIEPRLFSFNTSYGSCKSCEGTGKTYSIDKNLIITNDNLSILEGAIHPIGPINLQILHHKINSNFSYHYANIILSLAKYYNFDITQPWKELNNNIQDIILFGTNGVPIPISYHNEEYKYSQNRQFEGIINILNNKKDIITERIAEQYLSINTCSTCQGFRLRPEALSVKINNKHIGEITKLSVVEAISWCQALLSQLTGQQRDISQKLLDEIIRRLTFLKNVGLGYLTLSRESGTLSGGEGQRIKLASQIGSGLTGIIYVLDEPSIGLHQKDNALLISTLKKLRDLENTVIVVEHDEETMENADYIIDMGPGAGQNGGHVIASGTLKDILNNTNSITGQYLSKKKVIPYFKKNKTFDQWIKITGARENNLRNIDAQIPLNALTCITGVSGSGKSSLINNTLYKYAINKLNNINWIHNKCTSISGLEHIDKILLIDQSPIGRTPLSNPATYIGLFTYIRSWFAGLPLSKTRGYNISRFSFNSKGGRCETCKGDGQIKIEMHFLPDVHVKCEQCKGKRYNKETLEITYKGKSIADVLNMTVDQAYEFFIDLPLIKEKLDSLRSIGMGYIKIGQTSNTLSGGEAQRIKLSRELSKRATGKTLYILDEPTTGLHLADINNLLYVLHTLCDLGNTIIVIEHNLHVIKTAEYIIDMGPNGGDEGGRIIATGTPQEIIENPQSITGQYLKQYLQV</sequence>
<evidence type="ECO:0000256" key="3">
    <source>
        <dbReference type="ARBA" id="ARBA00022723"/>
    </source>
</evidence>
<feature type="domain" description="ABC transporter" evidence="17">
    <location>
        <begin position="624"/>
        <end position="954"/>
    </location>
</feature>
<dbReference type="PANTHER" id="PTHR43152:SF3">
    <property type="entry name" value="UVRABC SYSTEM PROTEIN A"/>
    <property type="match status" value="1"/>
</dbReference>
<dbReference type="Gene3D" id="3.30.190.20">
    <property type="match status" value="1"/>
</dbReference>
<keyword evidence="6" id="KW-0227">DNA damage</keyword>
<evidence type="ECO:0000256" key="2">
    <source>
        <dbReference type="ARBA" id="ARBA00022490"/>
    </source>
</evidence>
<dbReference type="Gene3D" id="1.10.8.280">
    <property type="entry name" value="ABC transporter ATPase domain-like"/>
    <property type="match status" value="1"/>
</dbReference>
<evidence type="ECO:0000256" key="8">
    <source>
        <dbReference type="ARBA" id="ARBA00022771"/>
    </source>
</evidence>
<dbReference type="GO" id="GO:0003677">
    <property type="term" value="F:DNA binding"/>
    <property type="evidence" value="ECO:0007669"/>
    <property type="project" value="UniProtKB-KW"/>
</dbReference>
<dbReference type="eggNOG" id="COG0178">
    <property type="taxonomic scope" value="Bacteria"/>
</dbReference>
<dbReference type="Gene3D" id="1.20.1580.10">
    <property type="entry name" value="ABC transporter ATPase like domain"/>
    <property type="match status" value="3"/>
</dbReference>
<keyword evidence="19" id="KW-1185">Reference proteome</keyword>
<organism evidence="18 19">
    <name type="scientific">Ehrlichia ruminantium (strain Welgevonden)</name>
    <dbReference type="NCBI Taxonomy" id="254945"/>
    <lineage>
        <taxon>Bacteria</taxon>
        <taxon>Pseudomonadati</taxon>
        <taxon>Pseudomonadota</taxon>
        <taxon>Alphaproteobacteria</taxon>
        <taxon>Rickettsiales</taxon>
        <taxon>Anaplasmataceae</taxon>
        <taxon>Ehrlichia</taxon>
    </lineage>
</organism>
<dbReference type="Pfam" id="PF17760">
    <property type="entry name" value="UvrA_inter"/>
    <property type="match status" value="1"/>
</dbReference>
<evidence type="ECO:0000256" key="1">
    <source>
        <dbReference type="ARBA" id="ARBA00004496"/>
    </source>
</evidence>
<dbReference type="GO" id="GO:0016887">
    <property type="term" value="F:ATP hydrolysis activity"/>
    <property type="evidence" value="ECO:0007669"/>
    <property type="project" value="InterPro"/>
</dbReference>
<evidence type="ECO:0000256" key="12">
    <source>
        <dbReference type="ARBA" id="ARBA00023125"/>
    </source>
</evidence>
<evidence type="ECO:0000256" key="5">
    <source>
        <dbReference type="ARBA" id="ARBA00022741"/>
    </source>
</evidence>
<dbReference type="NCBIfam" id="NF001503">
    <property type="entry name" value="PRK00349.1"/>
    <property type="match status" value="1"/>
</dbReference>
<dbReference type="GO" id="GO:0008270">
    <property type="term" value="F:zinc ion binding"/>
    <property type="evidence" value="ECO:0007669"/>
    <property type="project" value="UniProtKB-KW"/>
</dbReference>
<name>A0A0H3M825_EHRRW</name>
<dbReference type="AlphaFoldDB" id="A0A0H3M825"/>
<proteinExistence type="inferred from homology"/>
<keyword evidence="7" id="KW-0228">DNA excision</keyword>
<evidence type="ECO:0000256" key="14">
    <source>
        <dbReference type="ARBA" id="ARBA00038000"/>
    </source>
</evidence>
<evidence type="ECO:0000256" key="9">
    <source>
        <dbReference type="ARBA" id="ARBA00022833"/>
    </source>
</evidence>
<dbReference type="RefSeq" id="WP_011154991.1">
    <property type="nucleotide sequence ID" value="NC_005295.2"/>
</dbReference>
<dbReference type="KEGG" id="erw:ERWE_CDS_03160"/>
<dbReference type="GO" id="GO:0004518">
    <property type="term" value="F:nuclease activity"/>
    <property type="evidence" value="ECO:0007669"/>
    <property type="project" value="UniProtKB-KW"/>
</dbReference>
<evidence type="ECO:0000256" key="11">
    <source>
        <dbReference type="ARBA" id="ARBA00022881"/>
    </source>
</evidence>
<comment type="similarity">
    <text evidence="14">Belongs to the ABC transporter superfamily. UvrA family.</text>
</comment>
<dbReference type="PANTHER" id="PTHR43152">
    <property type="entry name" value="UVRABC SYSTEM PROTEIN A"/>
    <property type="match status" value="1"/>
</dbReference>
<keyword evidence="13" id="KW-0234">DNA repair</keyword>
<accession>A0A0H3M825</accession>